<evidence type="ECO:0000313" key="5">
    <source>
        <dbReference type="Proteomes" id="UP001500459"/>
    </source>
</evidence>
<protein>
    <submittedName>
        <fullName evidence="4">Polysaccharide deacetylase family protein</fullName>
    </submittedName>
</protein>
<reference evidence="5" key="1">
    <citation type="journal article" date="2019" name="Int. J. Syst. Evol. Microbiol.">
        <title>The Global Catalogue of Microorganisms (GCM) 10K type strain sequencing project: providing services to taxonomists for standard genome sequencing and annotation.</title>
        <authorList>
            <consortium name="The Broad Institute Genomics Platform"/>
            <consortium name="The Broad Institute Genome Sequencing Center for Infectious Disease"/>
            <person name="Wu L."/>
            <person name="Ma J."/>
        </authorList>
    </citation>
    <scope>NUCLEOTIDE SEQUENCE [LARGE SCALE GENOMIC DNA]</scope>
    <source>
        <strain evidence="5">JCM 17106</strain>
    </source>
</reference>
<dbReference type="PROSITE" id="PS51677">
    <property type="entry name" value="NODB"/>
    <property type="match status" value="1"/>
</dbReference>
<feature type="domain" description="NodB homology" evidence="3">
    <location>
        <begin position="29"/>
        <end position="210"/>
    </location>
</feature>
<keyword evidence="1" id="KW-0479">Metal-binding</keyword>
<gene>
    <name evidence="4" type="ORF">GCM10022393_20950</name>
</gene>
<dbReference type="EMBL" id="BAABCW010000007">
    <property type="protein sequence ID" value="GAA3508908.1"/>
    <property type="molecule type" value="Genomic_DNA"/>
</dbReference>
<dbReference type="Pfam" id="PF01522">
    <property type="entry name" value="Polysacc_deac_1"/>
    <property type="match status" value="1"/>
</dbReference>
<keyword evidence="2" id="KW-0378">Hydrolase</keyword>
<dbReference type="InterPro" id="IPR002509">
    <property type="entry name" value="NODB_dom"/>
</dbReference>
<dbReference type="InterPro" id="IPR050248">
    <property type="entry name" value="Polysacc_deacetylase_ArnD"/>
</dbReference>
<dbReference type="CDD" id="cd10917">
    <property type="entry name" value="CE4_NodB_like_6s_7s"/>
    <property type="match status" value="1"/>
</dbReference>
<accession>A0ABP6UKT2</accession>
<dbReference type="PANTHER" id="PTHR10587:SF133">
    <property type="entry name" value="CHITIN DEACETYLASE 1-RELATED"/>
    <property type="match status" value="1"/>
</dbReference>
<dbReference type="RefSeq" id="WP_344927174.1">
    <property type="nucleotide sequence ID" value="NZ_BAABCW010000007.1"/>
</dbReference>
<dbReference type="Gene3D" id="3.20.20.370">
    <property type="entry name" value="Glycoside hydrolase/deacetylase"/>
    <property type="match status" value="1"/>
</dbReference>
<sequence>MKLIPTKTPRLLKTWYQGYRWDFYETNEKAIYLTFDDGPIPDVTEFVLDQLKKFNALATFFCIGDNIKKHPNIFNKVVSDGHAIGNHTMNHLKAWKNSQEQYLNNIIECDREISKHIDVHHKIFRPPYGQISQSKLKATKELGYEIILWDILAKDWSKKTTPVECHHNVINYTKNGSIVVLHDSIKASENLKYSLPKILSHFTKKGYVFNKI</sequence>
<dbReference type="InterPro" id="IPR011330">
    <property type="entry name" value="Glyco_hydro/deAcase_b/a-brl"/>
</dbReference>
<evidence type="ECO:0000259" key="3">
    <source>
        <dbReference type="PROSITE" id="PS51677"/>
    </source>
</evidence>
<name>A0ABP6UKT2_9FLAO</name>
<proteinExistence type="predicted"/>
<evidence type="ECO:0000256" key="2">
    <source>
        <dbReference type="ARBA" id="ARBA00022801"/>
    </source>
</evidence>
<evidence type="ECO:0000313" key="4">
    <source>
        <dbReference type="EMBL" id="GAA3508908.1"/>
    </source>
</evidence>
<keyword evidence="5" id="KW-1185">Reference proteome</keyword>
<evidence type="ECO:0000256" key="1">
    <source>
        <dbReference type="ARBA" id="ARBA00022723"/>
    </source>
</evidence>
<organism evidence="4 5">
    <name type="scientific">Aquimarina addita</name>
    <dbReference type="NCBI Taxonomy" id="870485"/>
    <lineage>
        <taxon>Bacteria</taxon>
        <taxon>Pseudomonadati</taxon>
        <taxon>Bacteroidota</taxon>
        <taxon>Flavobacteriia</taxon>
        <taxon>Flavobacteriales</taxon>
        <taxon>Flavobacteriaceae</taxon>
        <taxon>Aquimarina</taxon>
    </lineage>
</organism>
<dbReference type="Proteomes" id="UP001500459">
    <property type="component" value="Unassembled WGS sequence"/>
</dbReference>
<comment type="caution">
    <text evidence="4">The sequence shown here is derived from an EMBL/GenBank/DDBJ whole genome shotgun (WGS) entry which is preliminary data.</text>
</comment>
<dbReference type="PANTHER" id="PTHR10587">
    <property type="entry name" value="GLYCOSYL TRANSFERASE-RELATED"/>
    <property type="match status" value="1"/>
</dbReference>
<dbReference type="SUPFAM" id="SSF88713">
    <property type="entry name" value="Glycoside hydrolase/deacetylase"/>
    <property type="match status" value="1"/>
</dbReference>